<evidence type="ECO:0000313" key="2">
    <source>
        <dbReference type="EMBL" id="TNN60203.1"/>
    </source>
</evidence>
<sequence>MLEAAPRRCFRVGRKKQEDTNALMADVSDAGPPDAPRFTHAVGLKISRAVSGRRAAVTRSRRRRRGRNSPVPTLTFPNVSCNRRSAILELATLDLNDPDVGSMLSDPGAAQRHQHQDPSSCAPSSERTRRSRRRYKILNFRASCPNPFLFSSPLS</sequence>
<keyword evidence="3" id="KW-1185">Reference proteome</keyword>
<evidence type="ECO:0000313" key="3">
    <source>
        <dbReference type="Proteomes" id="UP000314294"/>
    </source>
</evidence>
<dbReference type="AlphaFoldDB" id="A0A4Z2H546"/>
<organism evidence="2 3">
    <name type="scientific">Liparis tanakae</name>
    <name type="common">Tanaka's snailfish</name>
    <dbReference type="NCBI Taxonomy" id="230148"/>
    <lineage>
        <taxon>Eukaryota</taxon>
        <taxon>Metazoa</taxon>
        <taxon>Chordata</taxon>
        <taxon>Craniata</taxon>
        <taxon>Vertebrata</taxon>
        <taxon>Euteleostomi</taxon>
        <taxon>Actinopterygii</taxon>
        <taxon>Neopterygii</taxon>
        <taxon>Teleostei</taxon>
        <taxon>Neoteleostei</taxon>
        <taxon>Acanthomorphata</taxon>
        <taxon>Eupercaria</taxon>
        <taxon>Perciformes</taxon>
        <taxon>Cottioidei</taxon>
        <taxon>Cottales</taxon>
        <taxon>Liparidae</taxon>
        <taxon>Liparis</taxon>
    </lineage>
</organism>
<dbReference type="EMBL" id="SRLO01000338">
    <property type="protein sequence ID" value="TNN60203.1"/>
    <property type="molecule type" value="Genomic_DNA"/>
</dbReference>
<comment type="caution">
    <text evidence="2">The sequence shown here is derived from an EMBL/GenBank/DDBJ whole genome shotgun (WGS) entry which is preliminary data.</text>
</comment>
<accession>A0A4Z2H546</accession>
<protein>
    <submittedName>
        <fullName evidence="2">Uncharacterized protein</fullName>
    </submittedName>
</protein>
<feature type="region of interest" description="Disordered" evidence="1">
    <location>
        <begin position="97"/>
        <end position="132"/>
    </location>
</feature>
<reference evidence="2 3" key="1">
    <citation type="submission" date="2019-03" db="EMBL/GenBank/DDBJ databases">
        <title>First draft genome of Liparis tanakae, snailfish: a comprehensive survey of snailfish specific genes.</title>
        <authorList>
            <person name="Kim W."/>
            <person name="Song I."/>
            <person name="Jeong J.-H."/>
            <person name="Kim D."/>
            <person name="Kim S."/>
            <person name="Ryu S."/>
            <person name="Song J.Y."/>
            <person name="Lee S.K."/>
        </authorList>
    </citation>
    <scope>NUCLEOTIDE SEQUENCE [LARGE SCALE GENOMIC DNA]</scope>
    <source>
        <tissue evidence="2">Muscle</tissue>
    </source>
</reference>
<proteinExistence type="predicted"/>
<dbReference type="Proteomes" id="UP000314294">
    <property type="component" value="Unassembled WGS sequence"/>
</dbReference>
<feature type="region of interest" description="Disordered" evidence="1">
    <location>
        <begin position="52"/>
        <end position="76"/>
    </location>
</feature>
<gene>
    <name evidence="2" type="ORF">EYF80_029538</name>
</gene>
<evidence type="ECO:0000256" key="1">
    <source>
        <dbReference type="SAM" id="MobiDB-lite"/>
    </source>
</evidence>
<name>A0A4Z2H546_9TELE</name>